<dbReference type="Pfam" id="PF05532">
    <property type="entry name" value="CsbD"/>
    <property type="match status" value="1"/>
</dbReference>
<sequence>MRTKFAHSAEAAKGSVKKVFGRATRNRSLEAEGRADQVKGNLKQSGAKIKDAFKH</sequence>
<name>A0ABQ0YH60_9NOCA</name>
<comment type="caution">
    <text evidence="4">The sequence shown here is derived from an EMBL/GenBank/DDBJ whole genome shotgun (WGS) entry which is preliminary data.</text>
</comment>
<evidence type="ECO:0000259" key="3">
    <source>
        <dbReference type="Pfam" id="PF05532"/>
    </source>
</evidence>
<evidence type="ECO:0000256" key="2">
    <source>
        <dbReference type="SAM" id="MobiDB-lite"/>
    </source>
</evidence>
<evidence type="ECO:0000256" key="1">
    <source>
        <dbReference type="ARBA" id="ARBA00009129"/>
    </source>
</evidence>
<dbReference type="RefSeq" id="WP_170914042.1">
    <property type="nucleotide sequence ID" value="NZ_BAAAYP010000037.1"/>
</dbReference>
<feature type="compositionally biased region" description="Basic and acidic residues" evidence="2">
    <location>
        <begin position="28"/>
        <end position="37"/>
    </location>
</feature>
<dbReference type="InterPro" id="IPR008462">
    <property type="entry name" value="CsbD"/>
</dbReference>
<feature type="region of interest" description="Disordered" evidence="2">
    <location>
        <begin position="28"/>
        <end position="55"/>
    </location>
</feature>
<evidence type="ECO:0000313" key="5">
    <source>
        <dbReference type="Proteomes" id="UP000325466"/>
    </source>
</evidence>
<feature type="domain" description="CsbD-like" evidence="3">
    <location>
        <begin position="4"/>
        <end position="55"/>
    </location>
</feature>
<dbReference type="Gene3D" id="1.10.1470.10">
    <property type="entry name" value="YjbJ"/>
    <property type="match status" value="1"/>
</dbReference>
<accession>A0ABQ0YH60</accession>
<keyword evidence="5" id="KW-1185">Reference proteome</keyword>
<protein>
    <submittedName>
        <fullName evidence="4">CsbD-like superfamily protein</fullName>
    </submittedName>
</protein>
<proteinExistence type="inferred from homology"/>
<organism evidence="4 5">
    <name type="scientific">Rhodococcus aetherivorans</name>
    <dbReference type="NCBI Taxonomy" id="191292"/>
    <lineage>
        <taxon>Bacteria</taxon>
        <taxon>Bacillati</taxon>
        <taxon>Actinomycetota</taxon>
        <taxon>Actinomycetes</taxon>
        <taxon>Mycobacteriales</taxon>
        <taxon>Nocardiaceae</taxon>
        <taxon>Rhodococcus</taxon>
    </lineage>
</organism>
<dbReference type="EMBL" id="BLAH01000027">
    <property type="protein sequence ID" value="GES35872.1"/>
    <property type="molecule type" value="Genomic_DNA"/>
</dbReference>
<dbReference type="Proteomes" id="UP000325466">
    <property type="component" value="Unassembled WGS sequence"/>
</dbReference>
<dbReference type="InterPro" id="IPR036629">
    <property type="entry name" value="YjbJ_sf"/>
</dbReference>
<gene>
    <name evidence="4" type="ORF">RAJCM14343_1121</name>
</gene>
<evidence type="ECO:0000313" key="4">
    <source>
        <dbReference type="EMBL" id="GES35872.1"/>
    </source>
</evidence>
<comment type="similarity">
    <text evidence="1">Belongs to the UPF0337 (CsbD) family.</text>
</comment>
<dbReference type="SUPFAM" id="SSF69047">
    <property type="entry name" value="Hypothetical protein YjbJ"/>
    <property type="match status" value="1"/>
</dbReference>
<reference evidence="4 5" key="1">
    <citation type="journal article" date="2018" name="Biodegradation">
        <title>1,4-Dioxane degradation characteristics of Rhodococcus aetherivorans JCM 14343.</title>
        <authorList>
            <person name="Inoue D."/>
            <person name="Tsunoda T."/>
            <person name="Yamamoto N."/>
            <person name="Ike M."/>
            <person name="Sei K."/>
        </authorList>
    </citation>
    <scope>NUCLEOTIDE SEQUENCE [LARGE SCALE GENOMIC DNA]</scope>
    <source>
        <strain evidence="4 5">JCM 14343</strain>
    </source>
</reference>